<name>A0A0J0XJG9_9TREE</name>
<dbReference type="GO" id="GO:0015031">
    <property type="term" value="P:protein transport"/>
    <property type="evidence" value="ECO:0007669"/>
    <property type="project" value="UniProtKB-KW"/>
</dbReference>
<dbReference type="GeneID" id="28984202"/>
<feature type="region of interest" description="Disordered" evidence="8">
    <location>
        <begin position="1"/>
        <end position="23"/>
    </location>
</feature>
<dbReference type="GO" id="GO:0017119">
    <property type="term" value="C:Golgi transport complex"/>
    <property type="evidence" value="ECO:0007669"/>
    <property type="project" value="InterPro"/>
</dbReference>
<comment type="similarity">
    <text evidence="2">Belongs to the COG1 family.</text>
</comment>
<dbReference type="Pfam" id="PF08700">
    <property type="entry name" value="VPS51_Exo84_N"/>
    <property type="match status" value="1"/>
</dbReference>
<evidence type="ECO:0000256" key="4">
    <source>
        <dbReference type="ARBA" id="ARBA00022448"/>
    </source>
</evidence>
<evidence type="ECO:0000256" key="2">
    <source>
        <dbReference type="ARBA" id="ARBA00006653"/>
    </source>
</evidence>
<dbReference type="Proteomes" id="UP000053611">
    <property type="component" value="Unassembled WGS sequence"/>
</dbReference>
<evidence type="ECO:0000313" key="9">
    <source>
        <dbReference type="EMBL" id="KLT41250.1"/>
    </source>
</evidence>
<dbReference type="OrthoDB" id="46189at2759"/>
<evidence type="ECO:0000313" key="10">
    <source>
        <dbReference type="Proteomes" id="UP000053611"/>
    </source>
</evidence>
<evidence type="ECO:0000256" key="5">
    <source>
        <dbReference type="ARBA" id="ARBA00022927"/>
    </source>
</evidence>
<organism evidence="9 10">
    <name type="scientific">Cutaneotrichosporon oleaginosum</name>
    <dbReference type="NCBI Taxonomy" id="879819"/>
    <lineage>
        <taxon>Eukaryota</taxon>
        <taxon>Fungi</taxon>
        <taxon>Dikarya</taxon>
        <taxon>Basidiomycota</taxon>
        <taxon>Agaricomycotina</taxon>
        <taxon>Tremellomycetes</taxon>
        <taxon>Trichosporonales</taxon>
        <taxon>Trichosporonaceae</taxon>
        <taxon>Cutaneotrichosporon</taxon>
    </lineage>
</organism>
<dbReference type="GO" id="GO:0006891">
    <property type="term" value="P:intra-Golgi vesicle-mediated transport"/>
    <property type="evidence" value="ECO:0007669"/>
    <property type="project" value="InterPro"/>
</dbReference>
<dbReference type="PANTHER" id="PTHR31658">
    <property type="entry name" value="CONSERVED OLIGOMERIC GOLGI COMPLEX SUBUNIT 1"/>
    <property type="match status" value="1"/>
</dbReference>
<feature type="compositionally biased region" description="Polar residues" evidence="8">
    <location>
        <begin position="1"/>
        <end position="12"/>
    </location>
</feature>
<dbReference type="InterPro" id="IPR033370">
    <property type="entry name" value="COG1"/>
</dbReference>
<proteinExistence type="inferred from homology"/>
<accession>A0A0J0XJG9</accession>
<dbReference type="AlphaFoldDB" id="A0A0J0XJG9"/>
<evidence type="ECO:0000256" key="3">
    <source>
        <dbReference type="ARBA" id="ARBA00020978"/>
    </source>
</evidence>
<keyword evidence="4" id="KW-0813">Transport</keyword>
<protein>
    <recommendedName>
        <fullName evidence="3">Conserved oligomeric Golgi complex subunit 1</fullName>
    </recommendedName>
</protein>
<evidence type="ECO:0000256" key="1">
    <source>
        <dbReference type="ARBA" id="ARBA00004395"/>
    </source>
</evidence>
<sequence length="846" mass="90391">MTQTSDTPSSLAPSGRGHRRRAALVGKEEEVDWATVDPDEVFRRLPVHEVKRVEAKMRADALNKQSELRSMVGTRYRDLLTSASQITALHSSSLRLSASLKAVGAACANPNVEVPEVEGEGVSDLLPVAAHVKLLLDAPEALYSHLAHHAYLNAAMLWLLARVVKDGLNEMPDDVKGPYVALMQKQWEVLLPFRGQIVSRATTALRSREPLEKQQTADTLLSLILLDGLSIDDALELLLSQRLRSLRDILAHGTGRRRSSTRRESFSQARKEGDVDKTLAEALRCILDTETLAHALFERRRDSSVIEDAIRLIQAGEEAPKPTPKTHNRRASRIASISLPLPPVVRSAAGPPTSASRVLSTMPASQILLRYLPPAVTGFTPFIAPSPTPSLSDRLSPWETQVVAILRDAVPSWLAGLTSVADVWALRSSTCDLLPAKGMGARISEAMEAEWGGRVQAIWTAKLDALVTGARDAVQAAADKIRSGVEVPDNNPASYTFSDITFPSASTLAGSSGAGFTSFLGNLKKRAAQRTPLLDSVLGGLEEAAADIAADLAGLAMGDGGRLGGALGALVHALYDVLSEAGGHRDKTGSVEAELFVGRVALFLAHGSSFLSDLGSSGAELERARTALMETHTESTIQWQAAAIDAALAALLPLFDHHRGPAQVRASWQGPHPIAPSPQLLAALTRLVSEVRRLGTPPGVSLETVPRLLKAFRAEARDLDGWEASSGEGAGELASQAAFDLAFLDLLTQDDIASDEVIKSLLDDVALGDFAQRLPELAGEALRRTQVVLYPLVVHLPQAEQGKRERGGALLRLGAPTLRGGVGAEFKSPLAVARPGKRFGLLSIVV</sequence>
<keyword evidence="10" id="KW-1185">Reference proteome</keyword>
<comment type="subcellular location">
    <subcellularLocation>
        <location evidence="1">Golgi apparatus membrane</location>
        <topology evidence="1">Peripheral membrane protein</topology>
    </subcellularLocation>
</comment>
<keyword evidence="7" id="KW-0472">Membrane</keyword>
<dbReference type="EMBL" id="KQ087221">
    <property type="protein sequence ID" value="KLT41250.1"/>
    <property type="molecule type" value="Genomic_DNA"/>
</dbReference>
<keyword evidence="5" id="KW-0653">Protein transport</keyword>
<dbReference type="RefSeq" id="XP_018277741.1">
    <property type="nucleotide sequence ID" value="XM_018423599.1"/>
</dbReference>
<gene>
    <name evidence="9" type="ORF">CC85DRAFT_286686</name>
</gene>
<dbReference type="STRING" id="879819.A0A0J0XJG9"/>
<evidence type="ECO:0000256" key="8">
    <source>
        <dbReference type="SAM" id="MobiDB-lite"/>
    </source>
</evidence>
<evidence type="ECO:0000256" key="7">
    <source>
        <dbReference type="ARBA" id="ARBA00023136"/>
    </source>
</evidence>
<keyword evidence="6" id="KW-0333">Golgi apparatus</keyword>
<dbReference type="PANTHER" id="PTHR31658:SF0">
    <property type="entry name" value="CONSERVED OLIGOMERIC GOLGI COMPLEX SUBUNIT 1"/>
    <property type="match status" value="1"/>
</dbReference>
<evidence type="ECO:0000256" key="6">
    <source>
        <dbReference type="ARBA" id="ARBA00023034"/>
    </source>
</evidence>
<reference evidence="9 10" key="1">
    <citation type="submission" date="2015-03" db="EMBL/GenBank/DDBJ databases">
        <title>Genomics and transcriptomics of the oil-accumulating basidiomycete yeast T. oleaginosus allow insights into substrate utilization and the diverse evolutionary trajectories of mating systems in fungi.</title>
        <authorList>
            <consortium name="DOE Joint Genome Institute"/>
            <person name="Kourist R."/>
            <person name="Kracht O."/>
            <person name="Bracharz F."/>
            <person name="Lipzen A."/>
            <person name="Nolan M."/>
            <person name="Ohm R."/>
            <person name="Grigoriev I."/>
            <person name="Sun S."/>
            <person name="Heitman J."/>
            <person name="Bruck T."/>
            <person name="Nowrousian M."/>
        </authorList>
    </citation>
    <scope>NUCLEOTIDE SEQUENCE [LARGE SCALE GENOMIC DNA]</scope>
    <source>
        <strain evidence="9 10">IBC0246</strain>
    </source>
</reference>
<dbReference type="GO" id="GO:0000139">
    <property type="term" value="C:Golgi membrane"/>
    <property type="evidence" value="ECO:0007669"/>
    <property type="project" value="UniProtKB-SubCell"/>
</dbReference>